<evidence type="ECO:0000259" key="1">
    <source>
        <dbReference type="Pfam" id="PF01796"/>
    </source>
</evidence>
<organism evidence="3 4">
    <name type="scientific">Microbacterium pseudoresistens</name>
    <dbReference type="NCBI Taxonomy" id="640634"/>
    <lineage>
        <taxon>Bacteria</taxon>
        <taxon>Bacillati</taxon>
        <taxon>Actinomycetota</taxon>
        <taxon>Actinomycetes</taxon>
        <taxon>Micrococcales</taxon>
        <taxon>Microbacteriaceae</taxon>
        <taxon>Microbacterium</taxon>
    </lineage>
</organism>
<feature type="domain" description="ChsH2 rubredoxin-like zinc ribbon" evidence="2">
    <location>
        <begin position="13"/>
        <end position="48"/>
    </location>
</feature>
<dbReference type="Pfam" id="PF01796">
    <property type="entry name" value="OB_ChsH2_C"/>
    <property type="match status" value="1"/>
</dbReference>
<evidence type="ECO:0000313" key="4">
    <source>
        <dbReference type="Proteomes" id="UP000552045"/>
    </source>
</evidence>
<name>A0A7Y9EUF4_9MICO</name>
<feature type="domain" description="ChsH2 C-terminal OB-fold" evidence="1">
    <location>
        <begin position="50"/>
        <end position="114"/>
    </location>
</feature>
<dbReference type="SUPFAM" id="SSF50249">
    <property type="entry name" value="Nucleic acid-binding proteins"/>
    <property type="match status" value="1"/>
</dbReference>
<dbReference type="InterPro" id="IPR002878">
    <property type="entry name" value="ChsH2_C"/>
</dbReference>
<evidence type="ECO:0000259" key="2">
    <source>
        <dbReference type="Pfam" id="PF12172"/>
    </source>
</evidence>
<dbReference type="PANTHER" id="PTHR34075:SF5">
    <property type="entry name" value="BLR3430 PROTEIN"/>
    <property type="match status" value="1"/>
</dbReference>
<dbReference type="Pfam" id="PF12172">
    <property type="entry name" value="zf-ChsH2"/>
    <property type="match status" value="1"/>
</dbReference>
<proteinExistence type="predicted"/>
<protein>
    <recommendedName>
        <fullName evidence="5">DNA-binding protein</fullName>
    </recommendedName>
</protein>
<evidence type="ECO:0008006" key="5">
    <source>
        <dbReference type="Google" id="ProtNLM"/>
    </source>
</evidence>
<comment type="caution">
    <text evidence="3">The sequence shown here is derived from an EMBL/GenBank/DDBJ whole genome shotgun (WGS) entry which is preliminary data.</text>
</comment>
<evidence type="ECO:0000313" key="3">
    <source>
        <dbReference type="EMBL" id="NYD54123.1"/>
    </source>
</evidence>
<sequence length="134" mass="15453">MTSEPLTPDETYWDYCSRGELRLQHCAGCGSWLFPPGLRCNTCLSRDLHWEPVSGRAVVWSWLRMHRKYFTDPALTPPYLVTMVQLAEGPRMISSIQTTERDPRVGETLHLVFDDVEDANGHRLPRFAYAEANR</sequence>
<dbReference type="AlphaFoldDB" id="A0A7Y9EUF4"/>
<dbReference type="EMBL" id="JACCBH010000001">
    <property type="protein sequence ID" value="NYD54123.1"/>
    <property type="molecule type" value="Genomic_DNA"/>
</dbReference>
<keyword evidence="4" id="KW-1185">Reference proteome</keyword>
<dbReference type="RefSeq" id="WP_179432189.1">
    <property type="nucleotide sequence ID" value="NZ_BAABLC010000001.1"/>
</dbReference>
<gene>
    <name evidence="3" type="ORF">BKA02_001178</name>
</gene>
<dbReference type="Proteomes" id="UP000552045">
    <property type="component" value="Unassembled WGS sequence"/>
</dbReference>
<dbReference type="InterPro" id="IPR052513">
    <property type="entry name" value="Thioester_dehydratase-like"/>
</dbReference>
<accession>A0A7Y9EUF4</accession>
<reference evidence="3 4" key="1">
    <citation type="submission" date="2020-07" db="EMBL/GenBank/DDBJ databases">
        <title>Sequencing the genomes of 1000 actinobacteria strains.</title>
        <authorList>
            <person name="Klenk H.-P."/>
        </authorList>
    </citation>
    <scope>NUCLEOTIDE SEQUENCE [LARGE SCALE GENOMIC DNA]</scope>
    <source>
        <strain evidence="3 4">DSM 22185</strain>
    </source>
</reference>
<dbReference type="PANTHER" id="PTHR34075">
    <property type="entry name" value="BLR3430 PROTEIN"/>
    <property type="match status" value="1"/>
</dbReference>
<dbReference type="InterPro" id="IPR022002">
    <property type="entry name" value="ChsH2_Znr"/>
</dbReference>
<dbReference type="InterPro" id="IPR012340">
    <property type="entry name" value="NA-bd_OB-fold"/>
</dbReference>